<proteinExistence type="predicted"/>
<dbReference type="GO" id="GO:0016020">
    <property type="term" value="C:membrane"/>
    <property type="evidence" value="ECO:0007669"/>
    <property type="project" value="UniProtKB-SubCell"/>
</dbReference>
<evidence type="ECO:0000259" key="8">
    <source>
        <dbReference type="Pfam" id="PF01490"/>
    </source>
</evidence>
<feature type="transmembrane region" description="Helical" evidence="7">
    <location>
        <begin position="7"/>
        <end position="27"/>
    </location>
</feature>
<dbReference type="EMBL" id="NKXS01000186">
    <property type="protein sequence ID" value="PIN25724.1"/>
    <property type="molecule type" value="Genomic_DNA"/>
</dbReference>
<dbReference type="AlphaFoldDB" id="A0A2G9I7J8"/>
<keyword evidence="5 7" id="KW-1133">Transmembrane helix</keyword>
<dbReference type="GO" id="GO:0006865">
    <property type="term" value="P:amino acid transport"/>
    <property type="evidence" value="ECO:0007669"/>
    <property type="project" value="UniProtKB-KW"/>
</dbReference>
<dbReference type="InterPro" id="IPR013057">
    <property type="entry name" value="AA_transpt_TM"/>
</dbReference>
<name>A0A2G9I7J8_9LAMI</name>
<evidence type="ECO:0000256" key="5">
    <source>
        <dbReference type="ARBA" id="ARBA00022989"/>
    </source>
</evidence>
<comment type="caution">
    <text evidence="9">The sequence shown here is derived from an EMBL/GenBank/DDBJ whole genome shotgun (WGS) entry which is preliminary data.</text>
</comment>
<dbReference type="STRING" id="429701.A0A2G9I7J8"/>
<evidence type="ECO:0000256" key="3">
    <source>
        <dbReference type="ARBA" id="ARBA00022692"/>
    </source>
</evidence>
<reference evidence="10" key="1">
    <citation type="journal article" date="2018" name="Gigascience">
        <title>Genome assembly of the Pink Ipe (Handroanthus impetiginosus, Bignoniaceae), a highly valued, ecologically keystone Neotropical timber forest tree.</title>
        <authorList>
            <person name="Silva-Junior O.B."/>
            <person name="Grattapaglia D."/>
            <person name="Novaes E."/>
            <person name="Collevatti R.G."/>
        </authorList>
    </citation>
    <scope>NUCLEOTIDE SEQUENCE [LARGE SCALE GENOMIC DNA]</scope>
    <source>
        <strain evidence="10">cv. UFG-1</strain>
    </source>
</reference>
<evidence type="ECO:0000313" key="10">
    <source>
        <dbReference type="Proteomes" id="UP000231279"/>
    </source>
</evidence>
<evidence type="ECO:0000256" key="4">
    <source>
        <dbReference type="ARBA" id="ARBA00022970"/>
    </source>
</evidence>
<feature type="transmembrane region" description="Helical" evidence="7">
    <location>
        <begin position="121"/>
        <end position="142"/>
    </location>
</feature>
<dbReference type="Pfam" id="PF01490">
    <property type="entry name" value="Aa_trans"/>
    <property type="match status" value="1"/>
</dbReference>
<gene>
    <name evidence="9" type="ORF">CDL12_01518</name>
</gene>
<dbReference type="PANTHER" id="PTHR48017">
    <property type="entry name" value="OS05G0424000 PROTEIN-RELATED"/>
    <property type="match status" value="1"/>
</dbReference>
<evidence type="ECO:0000256" key="7">
    <source>
        <dbReference type="SAM" id="Phobius"/>
    </source>
</evidence>
<feature type="domain" description="Amino acid transporter transmembrane" evidence="8">
    <location>
        <begin position="3"/>
        <end position="180"/>
    </location>
</feature>
<keyword evidence="2" id="KW-0813">Transport</keyword>
<keyword evidence="6 7" id="KW-0472">Membrane</keyword>
<feature type="transmembrane region" description="Helical" evidence="7">
    <location>
        <begin position="95"/>
        <end position="115"/>
    </location>
</feature>
<keyword evidence="4" id="KW-0029">Amino-acid transport</keyword>
<dbReference type="OrthoDB" id="40134at2759"/>
<evidence type="ECO:0000313" key="9">
    <source>
        <dbReference type="EMBL" id="PIN25724.1"/>
    </source>
</evidence>
<dbReference type="Proteomes" id="UP000231279">
    <property type="component" value="Unassembled WGS sequence"/>
</dbReference>
<protein>
    <recommendedName>
        <fullName evidence="8">Amino acid transporter transmembrane domain-containing protein</fullName>
    </recommendedName>
</protein>
<feature type="transmembrane region" description="Helical" evidence="7">
    <location>
        <begin position="154"/>
        <end position="180"/>
    </location>
</feature>
<feature type="transmembrane region" description="Helical" evidence="7">
    <location>
        <begin position="52"/>
        <end position="74"/>
    </location>
</feature>
<accession>A0A2G9I7J8</accession>
<evidence type="ECO:0000256" key="1">
    <source>
        <dbReference type="ARBA" id="ARBA00004370"/>
    </source>
</evidence>
<evidence type="ECO:0000256" key="2">
    <source>
        <dbReference type="ARBA" id="ARBA00022448"/>
    </source>
</evidence>
<evidence type="ECO:0000256" key="6">
    <source>
        <dbReference type="ARBA" id="ARBA00023136"/>
    </source>
</evidence>
<organism evidence="9 10">
    <name type="scientific">Handroanthus impetiginosus</name>
    <dbReference type="NCBI Taxonomy" id="429701"/>
    <lineage>
        <taxon>Eukaryota</taxon>
        <taxon>Viridiplantae</taxon>
        <taxon>Streptophyta</taxon>
        <taxon>Embryophyta</taxon>
        <taxon>Tracheophyta</taxon>
        <taxon>Spermatophyta</taxon>
        <taxon>Magnoliopsida</taxon>
        <taxon>eudicotyledons</taxon>
        <taxon>Gunneridae</taxon>
        <taxon>Pentapetalae</taxon>
        <taxon>asterids</taxon>
        <taxon>lamiids</taxon>
        <taxon>Lamiales</taxon>
        <taxon>Bignoniaceae</taxon>
        <taxon>Crescentiina</taxon>
        <taxon>Tabebuia alliance</taxon>
        <taxon>Handroanthus</taxon>
    </lineage>
</organism>
<sequence>MLRGVTISYLLIALCLYPLAIVGHWAYGNKIPTNRGILRAFTKFHQDNTSKYIIGAIYLIIIINCLCAFQIYAMPTFDNLERIYISKKNEPCPRWVRAGIKVLFGGLTYFIAVAFPFLPSLGAFIGSIGLPLTLAYPCLMWVAMKKPRRFCRMWCLNLGLGYSGIVLSVVLAGVALWSLIVDGLDANFFHPR</sequence>
<keyword evidence="3 7" id="KW-0812">Transmembrane</keyword>
<comment type="subcellular location">
    <subcellularLocation>
        <location evidence="1">Membrane</location>
    </subcellularLocation>
</comment>
<keyword evidence="10" id="KW-1185">Reference proteome</keyword>